<dbReference type="PIRSF" id="PIRSF000087">
    <property type="entry name" value="PYP"/>
    <property type="match status" value="1"/>
</dbReference>
<accession>Q134C7</accession>
<dbReference type="InterPro" id="IPR035965">
    <property type="entry name" value="PAS-like_dom_sf"/>
</dbReference>
<dbReference type="Gene3D" id="3.30.450.20">
    <property type="entry name" value="PAS domain"/>
    <property type="match status" value="1"/>
</dbReference>
<dbReference type="eggNOG" id="COG4251">
    <property type="taxonomic scope" value="Bacteria"/>
</dbReference>
<dbReference type="GO" id="GO:0007602">
    <property type="term" value="P:phototransduction"/>
    <property type="evidence" value="ECO:0007669"/>
    <property type="project" value="UniProtKB-UniRule"/>
</dbReference>
<feature type="modified residue" description="S-(4-hydroxycinnamyl)cysteine" evidence="6">
    <location>
        <position position="69"/>
    </location>
</feature>
<dbReference type="Proteomes" id="UP000001818">
    <property type="component" value="Chromosome"/>
</dbReference>
<protein>
    <recommendedName>
        <fullName evidence="5">Photoactive yellow protein</fullName>
        <shortName evidence="5">PYP</shortName>
    </recommendedName>
</protein>
<evidence type="ECO:0000313" key="7">
    <source>
        <dbReference type="EMBL" id="ABE40562.1"/>
    </source>
</evidence>
<keyword evidence="4 5" id="KW-0675">Receptor</keyword>
<gene>
    <name evidence="7" type="ordered locus">RPD_3338</name>
</gene>
<sequence length="126" mass="14091">MNTVDFHDSDLARTIEQLAPEQIDALPFGVIKLDGNGIVTVFNRTEAIESGYKSRPALGLDFFLQVAPCMGQPEFRGRIEQARQLGRVDIELGWVGDFSDINRSLQVRIQSASDGSLWIFNLRDHA</sequence>
<evidence type="ECO:0000256" key="6">
    <source>
        <dbReference type="PIRSR" id="PIRSR000087-50"/>
    </source>
</evidence>
<dbReference type="InterPro" id="IPR012130">
    <property type="entry name" value="PYP"/>
</dbReference>
<dbReference type="HOGENOM" id="CLU_142270_0_0_5"/>
<keyword evidence="2 5" id="KW-0716">Sensory transduction</keyword>
<dbReference type="SUPFAM" id="SSF55785">
    <property type="entry name" value="PYP-like sensor domain (PAS domain)"/>
    <property type="match status" value="1"/>
</dbReference>
<organism evidence="7 8">
    <name type="scientific">Rhodopseudomonas palustris (strain BisB5)</name>
    <dbReference type="NCBI Taxonomy" id="316057"/>
    <lineage>
        <taxon>Bacteria</taxon>
        <taxon>Pseudomonadati</taxon>
        <taxon>Pseudomonadota</taxon>
        <taxon>Alphaproteobacteria</taxon>
        <taxon>Hyphomicrobiales</taxon>
        <taxon>Nitrobacteraceae</taxon>
        <taxon>Rhodopseudomonas</taxon>
    </lineage>
</organism>
<dbReference type="KEGG" id="rpd:RPD_3338"/>
<dbReference type="STRING" id="316057.RPD_3338"/>
<name>Q134C7_RHOPS</name>
<reference evidence="7 8" key="1">
    <citation type="submission" date="2006-03" db="EMBL/GenBank/DDBJ databases">
        <title>Complete sequence of Rhodopseudomonas palustris BisB5.</title>
        <authorList>
            <consortium name="US DOE Joint Genome Institute"/>
            <person name="Copeland A."/>
            <person name="Lucas S."/>
            <person name="Lapidus A."/>
            <person name="Barry K."/>
            <person name="Detter J.C."/>
            <person name="Glavina del Rio T."/>
            <person name="Hammon N."/>
            <person name="Israni S."/>
            <person name="Dalin E."/>
            <person name="Tice H."/>
            <person name="Pitluck S."/>
            <person name="Chain P."/>
            <person name="Malfatti S."/>
            <person name="Shin M."/>
            <person name="Vergez L."/>
            <person name="Schmutz J."/>
            <person name="Larimer F."/>
            <person name="Land M."/>
            <person name="Hauser L."/>
            <person name="Pelletier D.A."/>
            <person name="Kyrpides N."/>
            <person name="Lykidis A."/>
            <person name="Oda Y."/>
            <person name="Harwood C.S."/>
            <person name="Richardson P."/>
        </authorList>
    </citation>
    <scope>NUCLEOTIDE SEQUENCE [LARGE SCALE GENOMIC DNA]</scope>
    <source>
        <strain evidence="7 8">BisB5</strain>
    </source>
</reference>
<dbReference type="BioCyc" id="RPAL316057:RPD_RS16780-MONOMER"/>
<keyword evidence="3 5" id="KW-0157">Chromophore</keyword>
<dbReference type="GO" id="GO:0009881">
    <property type="term" value="F:photoreceptor activity"/>
    <property type="evidence" value="ECO:0007669"/>
    <property type="project" value="UniProtKB-UniRule"/>
</dbReference>
<evidence type="ECO:0000256" key="3">
    <source>
        <dbReference type="ARBA" id="ARBA00022991"/>
    </source>
</evidence>
<evidence type="ECO:0000256" key="5">
    <source>
        <dbReference type="PIRNR" id="PIRNR000087"/>
    </source>
</evidence>
<evidence type="ECO:0000256" key="4">
    <source>
        <dbReference type="ARBA" id="ARBA00023170"/>
    </source>
</evidence>
<dbReference type="GO" id="GO:0006355">
    <property type="term" value="P:regulation of DNA-templated transcription"/>
    <property type="evidence" value="ECO:0007669"/>
    <property type="project" value="UniProtKB-UniRule"/>
</dbReference>
<keyword evidence="1 5" id="KW-0600">Photoreceptor protein</keyword>
<comment type="similarity">
    <text evidence="5">Belongs to the photoactive yellow protein family.</text>
</comment>
<comment type="PTM">
    <text evidence="6">The 4-hydroxycinnamic acid (p-coumaric acid) chromophore is covalently bound via a thioester linkage.</text>
</comment>
<evidence type="ECO:0000313" key="8">
    <source>
        <dbReference type="Proteomes" id="UP000001818"/>
    </source>
</evidence>
<evidence type="ECO:0000256" key="2">
    <source>
        <dbReference type="ARBA" id="ARBA00022606"/>
    </source>
</evidence>
<dbReference type="AlphaFoldDB" id="Q134C7"/>
<evidence type="ECO:0000256" key="1">
    <source>
        <dbReference type="ARBA" id="ARBA00022543"/>
    </source>
</evidence>
<dbReference type="EMBL" id="CP000283">
    <property type="protein sequence ID" value="ABE40562.1"/>
    <property type="molecule type" value="Genomic_DNA"/>
</dbReference>
<proteinExistence type="inferred from homology"/>